<feature type="signal peptide" evidence="2">
    <location>
        <begin position="1"/>
        <end position="21"/>
    </location>
</feature>
<proteinExistence type="predicted"/>
<keyword evidence="1" id="KW-0812">Transmembrane</keyword>
<evidence type="ECO:0000256" key="1">
    <source>
        <dbReference type="SAM" id="Phobius"/>
    </source>
</evidence>
<feature type="chain" id="PRO_5043483542" evidence="2">
    <location>
        <begin position="22"/>
        <end position="85"/>
    </location>
</feature>
<accession>A0AAV2N3K8</accession>
<keyword evidence="4" id="KW-1185">Reference proteome</keyword>
<dbReference type="AlphaFoldDB" id="A0AAV2N3K8"/>
<dbReference type="Proteomes" id="UP001497644">
    <property type="component" value="Chromosome 10"/>
</dbReference>
<reference evidence="3" key="1">
    <citation type="submission" date="2024-04" db="EMBL/GenBank/DDBJ databases">
        <authorList>
            <consortium name="Molecular Ecology Group"/>
        </authorList>
    </citation>
    <scope>NUCLEOTIDE SEQUENCE</scope>
</reference>
<sequence length="85" mass="9569">MKLSTCMLILMSGLLCHKSGALLKCCITSKHSLYSVCCNTHILASYFGTLCIYVYITMNMIGFLNTISGQLWELPIFLDRHGLHH</sequence>
<keyword evidence="1" id="KW-0472">Membrane</keyword>
<protein>
    <submittedName>
        <fullName evidence="3">Uncharacterized protein</fullName>
    </submittedName>
</protein>
<name>A0AAV2N3K8_9HYME</name>
<evidence type="ECO:0000313" key="4">
    <source>
        <dbReference type="Proteomes" id="UP001497644"/>
    </source>
</evidence>
<dbReference type="EMBL" id="OZ034833">
    <property type="protein sequence ID" value="CAL1674615.1"/>
    <property type="molecule type" value="Genomic_DNA"/>
</dbReference>
<evidence type="ECO:0000313" key="3">
    <source>
        <dbReference type="EMBL" id="CAL1674615.1"/>
    </source>
</evidence>
<feature type="transmembrane region" description="Helical" evidence="1">
    <location>
        <begin position="33"/>
        <end position="56"/>
    </location>
</feature>
<keyword evidence="2" id="KW-0732">Signal</keyword>
<organism evidence="3 4">
    <name type="scientific">Lasius platythorax</name>
    <dbReference type="NCBI Taxonomy" id="488582"/>
    <lineage>
        <taxon>Eukaryota</taxon>
        <taxon>Metazoa</taxon>
        <taxon>Ecdysozoa</taxon>
        <taxon>Arthropoda</taxon>
        <taxon>Hexapoda</taxon>
        <taxon>Insecta</taxon>
        <taxon>Pterygota</taxon>
        <taxon>Neoptera</taxon>
        <taxon>Endopterygota</taxon>
        <taxon>Hymenoptera</taxon>
        <taxon>Apocrita</taxon>
        <taxon>Aculeata</taxon>
        <taxon>Formicoidea</taxon>
        <taxon>Formicidae</taxon>
        <taxon>Formicinae</taxon>
        <taxon>Lasius</taxon>
        <taxon>Lasius</taxon>
    </lineage>
</organism>
<evidence type="ECO:0000256" key="2">
    <source>
        <dbReference type="SAM" id="SignalP"/>
    </source>
</evidence>
<keyword evidence="1" id="KW-1133">Transmembrane helix</keyword>
<gene>
    <name evidence="3" type="ORF">LPLAT_LOCUS1195</name>
</gene>